<evidence type="ECO:0000256" key="4">
    <source>
        <dbReference type="ARBA" id="ARBA00022989"/>
    </source>
</evidence>
<reference evidence="11" key="1">
    <citation type="submission" date="2023-07" db="EMBL/GenBank/DDBJ databases">
        <authorList>
            <person name="Stuckert A."/>
        </authorList>
    </citation>
    <scope>NUCLEOTIDE SEQUENCE</scope>
</reference>
<evidence type="ECO:0000256" key="3">
    <source>
        <dbReference type="ARBA" id="ARBA00022692"/>
    </source>
</evidence>
<organism evidence="11 12">
    <name type="scientific">Ranitomeya imitator</name>
    <name type="common">mimic poison frog</name>
    <dbReference type="NCBI Taxonomy" id="111125"/>
    <lineage>
        <taxon>Eukaryota</taxon>
        <taxon>Metazoa</taxon>
        <taxon>Chordata</taxon>
        <taxon>Craniata</taxon>
        <taxon>Vertebrata</taxon>
        <taxon>Euteleostomi</taxon>
        <taxon>Amphibia</taxon>
        <taxon>Batrachia</taxon>
        <taxon>Anura</taxon>
        <taxon>Neobatrachia</taxon>
        <taxon>Hyloidea</taxon>
        <taxon>Dendrobatidae</taxon>
        <taxon>Dendrobatinae</taxon>
        <taxon>Ranitomeya</taxon>
    </lineage>
</organism>
<evidence type="ECO:0000313" key="12">
    <source>
        <dbReference type="Proteomes" id="UP001176940"/>
    </source>
</evidence>
<evidence type="ECO:0000259" key="10">
    <source>
        <dbReference type="PROSITE" id="PS50262"/>
    </source>
</evidence>
<comment type="caution">
    <text evidence="11">The sequence shown here is derived from an EMBL/GenBank/DDBJ whole genome shotgun (WGS) entry which is preliminary data.</text>
</comment>
<dbReference type="InterPro" id="IPR017452">
    <property type="entry name" value="GPCR_Rhodpsn_7TM"/>
</dbReference>
<sequence length="388" mass="44625">MDPYRRKCERSLRRISVCAEVVFQKLAVGLGVELHSILNLKRSHKFIFDDTSPYQYPTSTLLVSESEWSSLPFTDPASGPSIRPSRVTLISSVQKTFENLPYLGHVPEYHTPCDLCYSSNVAALKYGKTALEPKKIHWFRISSVVVFGSCGSTKMSQIWGKLRNEIDAQFINDLRVPWDNTSTDLSSATEWQTYGKDVAFYIPMTVMLIMYQRIFVAAKISAEKHKFVNIPRLIEQEGIYCLEDKIVPKKSSKKNKAVEEFATLSKLIRQDRKNISIFKREQKAARTLGIIVGAFTFCWLPFFLLSTARPFICGIRCSCMPVRLERTLLWLGYTNSLINPLIYAFFNRDLRTTFWNLLRCKYTNINRRLSAASMHEALKVTERHEGIL</sequence>
<keyword evidence="12" id="KW-1185">Reference proteome</keyword>
<evidence type="ECO:0000256" key="7">
    <source>
        <dbReference type="ARBA" id="ARBA00023170"/>
    </source>
</evidence>
<keyword evidence="4 9" id="KW-1133">Transmembrane helix</keyword>
<gene>
    <name evidence="11" type="ORF">RIMI_LOCUS12976351</name>
</gene>
<keyword evidence="2" id="KW-1003">Cell membrane</keyword>
<protein>
    <recommendedName>
        <fullName evidence="10">G-protein coupled receptors family 1 profile domain-containing protein</fullName>
    </recommendedName>
</protein>
<evidence type="ECO:0000256" key="5">
    <source>
        <dbReference type="ARBA" id="ARBA00023040"/>
    </source>
</evidence>
<accession>A0ABN9LTL4</accession>
<dbReference type="Proteomes" id="UP001176940">
    <property type="component" value="Unassembled WGS sequence"/>
</dbReference>
<keyword evidence="5" id="KW-0297">G-protein coupled receptor</keyword>
<keyword evidence="3 9" id="KW-0812">Transmembrane</keyword>
<keyword evidence="8" id="KW-0807">Transducer</keyword>
<evidence type="ECO:0000313" key="11">
    <source>
        <dbReference type="EMBL" id="CAJ0950333.1"/>
    </source>
</evidence>
<evidence type="ECO:0000256" key="1">
    <source>
        <dbReference type="ARBA" id="ARBA00004651"/>
    </source>
</evidence>
<dbReference type="PROSITE" id="PS50262">
    <property type="entry name" value="G_PROTEIN_RECEP_F1_2"/>
    <property type="match status" value="1"/>
</dbReference>
<dbReference type="SUPFAM" id="SSF81321">
    <property type="entry name" value="Family A G protein-coupled receptor-like"/>
    <property type="match status" value="1"/>
</dbReference>
<dbReference type="Pfam" id="PF00001">
    <property type="entry name" value="7tm_1"/>
    <property type="match status" value="1"/>
</dbReference>
<feature type="transmembrane region" description="Helical" evidence="9">
    <location>
        <begin position="288"/>
        <end position="308"/>
    </location>
</feature>
<keyword evidence="6 9" id="KW-0472">Membrane</keyword>
<feature type="transmembrane region" description="Helical" evidence="9">
    <location>
        <begin position="328"/>
        <end position="346"/>
    </location>
</feature>
<comment type="subcellular location">
    <subcellularLocation>
        <location evidence="1">Cell membrane</location>
        <topology evidence="1">Multi-pass membrane protein</topology>
    </subcellularLocation>
</comment>
<evidence type="ECO:0000256" key="6">
    <source>
        <dbReference type="ARBA" id="ARBA00023136"/>
    </source>
</evidence>
<dbReference type="PANTHER" id="PTHR24247:SF244">
    <property type="entry name" value="5-HYDROXYTRYPTAMINE RECEPTOR 7"/>
    <property type="match status" value="1"/>
</dbReference>
<dbReference type="PRINTS" id="PR00237">
    <property type="entry name" value="GPCRRHODOPSN"/>
</dbReference>
<dbReference type="PANTHER" id="PTHR24247">
    <property type="entry name" value="5-HYDROXYTRYPTAMINE RECEPTOR"/>
    <property type="match status" value="1"/>
</dbReference>
<evidence type="ECO:0000256" key="9">
    <source>
        <dbReference type="SAM" id="Phobius"/>
    </source>
</evidence>
<name>A0ABN9LTL4_9NEOB</name>
<feature type="domain" description="G-protein coupled receptors family 1 profile" evidence="10">
    <location>
        <begin position="198"/>
        <end position="343"/>
    </location>
</feature>
<proteinExistence type="predicted"/>
<evidence type="ECO:0000256" key="8">
    <source>
        <dbReference type="ARBA" id="ARBA00023224"/>
    </source>
</evidence>
<evidence type="ECO:0000256" key="2">
    <source>
        <dbReference type="ARBA" id="ARBA00022475"/>
    </source>
</evidence>
<dbReference type="EMBL" id="CAUEEQ010031491">
    <property type="protein sequence ID" value="CAJ0950333.1"/>
    <property type="molecule type" value="Genomic_DNA"/>
</dbReference>
<dbReference type="Gene3D" id="1.20.1070.10">
    <property type="entry name" value="Rhodopsin 7-helix transmembrane proteins"/>
    <property type="match status" value="1"/>
</dbReference>
<dbReference type="InterPro" id="IPR000276">
    <property type="entry name" value="GPCR_Rhodpsn"/>
</dbReference>
<keyword evidence="7" id="KW-0675">Receptor</keyword>